<gene>
    <name evidence="2" type="ORF">F4553_001282</name>
</gene>
<reference evidence="2 3" key="1">
    <citation type="submission" date="2020-08" db="EMBL/GenBank/DDBJ databases">
        <title>Sequencing the genomes of 1000 actinobacteria strains.</title>
        <authorList>
            <person name="Klenk H.-P."/>
        </authorList>
    </citation>
    <scope>NUCLEOTIDE SEQUENCE [LARGE SCALE GENOMIC DNA]</scope>
    <source>
        <strain evidence="2 3">DSM 45362</strain>
    </source>
</reference>
<dbReference type="AlphaFoldDB" id="A0A841BLQ3"/>
<evidence type="ECO:0000256" key="1">
    <source>
        <dbReference type="SAM" id="MobiDB-lite"/>
    </source>
</evidence>
<name>A0A841BLQ3_9ACTN</name>
<feature type="compositionally biased region" description="Low complexity" evidence="1">
    <location>
        <begin position="54"/>
        <end position="76"/>
    </location>
</feature>
<proteinExistence type="predicted"/>
<feature type="region of interest" description="Disordered" evidence="1">
    <location>
        <begin position="54"/>
        <end position="82"/>
    </location>
</feature>
<protein>
    <submittedName>
        <fullName evidence="2">Uncharacterized protein</fullName>
    </submittedName>
</protein>
<keyword evidence="3" id="KW-1185">Reference proteome</keyword>
<accession>A0A841BLQ3</accession>
<organism evidence="2 3">
    <name type="scientific">Allocatelliglobosispora scoriae</name>
    <dbReference type="NCBI Taxonomy" id="643052"/>
    <lineage>
        <taxon>Bacteria</taxon>
        <taxon>Bacillati</taxon>
        <taxon>Actinomycetota</taxon>
        <taxon>Actinomycetes</taxon>
        <taxon>Micromonosporales</taxon>
        <taxon>Micromonosporaceae</taxon>
        <taxon>Allocatelliglobosispora</taxon>
    </lineage>
</organism>
<comment type="caution">
    <text evidence="2">The sequence shown here is derived from an EMBL/GenBank/DDBJ whole genome shotgun (WGS) entry which is preliminary data.</text>
</comment>
<dbReference type="RefSeq" id="WP_184833417.1">
    <property type="nucleotide sequence ID" value="NZ_JACHMN010000002.1"/>
</dbReference>
<evidence type="ECO:0000313" key="2">
    <source>
        <dbReference type="EMBL" id="MBB5867903.1"/>
    </source>
</evidence>
<evidence type="ECO:0000313" key="3">
    <source>
        <dbReference type="Proteomes" id="UP000587527"/>
    </source>
</evidence>
<sequence length="198" mass="20390">MQLDQSPSAPRPSFWTSFAGVLTAIAALLSALVAAGTLIYQVVGDDDAPVAAVDSAPASARPEADPATTAPDTSAPVEPVGGLPWTGPLTFDNSGVDFDVTPPSSRLSTGIDVYDGGGHIVAYGVGLKNVARWNQAAAPTARDCADLLRSHGVSQAAFDQGAVFCVRTRGAGRIVAVRFVKPVEGGYEIQATIWPAQE</sequence>
<dbReference type="EMBL" id="JACHMN010000002">
    <property type="protein sequence ID" value="MBB5867903.1"/>
    <property type="molecule type" value="Genomic_DNA"/>
</dbReference>
<dbReference type="Proteomes" id="UP000587527">
    <property type="component" value="Unassembled WGS sequence"/>
</dbReference>